<gene>
    <name evidence="1" type="ORF">N781_17220</name>
</gene>
<sequence>MNGTIHGVEMSHDEFLEEFVEFIEAKGWNFIGHTQRLTEGEAMKHTRNYLLDHDLSKDPNDEE</sequence>
<protein>
    <submittedName>
        <fullName evidence="1">Uncharacterized protein</fullName>
    </submittedName>
</protein>
<keyword evidence="2" id="KW-1185">Reference proteome</keyword>
<dbReference type="AlphaFoldDB" id="A0A0A5GMS2"/>
<reference evidence="1 2" key="1">
    <citation type="submission" date="2013-08" db="EMBL/GenBank/DDBJ databases">
        <authorList>
            <person name="Huang J."/>
            <person name="Wang G."/>
        </authorList>
    </citation>
    <scope>NUCLEOTIDE SEQUENCE [LARGE SCALE GENOMIC DNA]</scope>
    <source>
        <strain evidence="1 2">JSM 076056</strain>
    </source>
</reference>
<organism evidence="1 2">
    <name type="scientific">Pontibacillus halophilus JSM 076056 = DSM 19796</name>
    <dbReference type="NCBI Taxonomy" id="1385510"/>
    <lineage>
        <taxon>Bacteria</taxon>
        <taxon>Bacillati</taxon>
        <taxon>Bacillota</taxon>
        <taxon>Bacilli</taxon>
        <taxon>Bacillales</taxon>
        <taxon>Bacillaceae</taxon>
        <taxon>Pontibacillus</taxon>
    </lineage>
</organism>
<accession>A0A0A5GMS2</accession>
<dbReference type="STRING" id="1385510.GCA_000425205_01991"/>
<comment type="caution">
    <text evidence="1">The sequence shown here is derived from an EMBL/GenBank/DDBJ whole genome shotgun (WGS) entry which is preliminary data.</text>
</comment>
<proteinExistence type="predicted"/>
<dbReference type="EMBL" id="AVPE01000006">
    <property type="protein sequence ID" value="KGX92460.1"/>
    <property type="molecule type" value="Genomic_DNA"/>
</dbReference>
<evidence type="ECO:0000313" key="1">
    <source>
        <dbReference type="EMBL" id="KGX92460.1"/>
    </source>
</evidence>
<evidence type="ECO:0000313" key="2">
    <source>
        <dbReference type="Proteomes" id="UP000030528"/>
    </source>
</evidence>
<dbReference type="Proteomes" id="UP000030528">
    <property type="component" value="Unassembled WGS sequence"/>
</dbReference>
<name>A0A0A5GMS2_9BACI</name>